<evidence type="ECO:0000256" key="2">
    <source>
        <dbReference type="ARBA" id="ARBA00007118"/>
    </source>
</evidence>
<dbReference type="InterPro" id="IPR036388">
    <property type="entry name" value="WH-like_DNA-bd_sf"/>
</dbReference>
<comment type="similarity">
    <text evidence="2">Belongs to the nitroreductase family.</text>
</comment>
<dbReference type="Pfam" id="PF00881">
    <property type="entry name" value="Nitroreductase"/>
    <property type="match status" value="1"/>
</dbReference>
<proteinExistence type="inferred from homology"/>
<reference evidence="9" key="1">
    <citation type="submission" date="2019-12" db="EMBL/GenBank/DDBJ databases">
        <authorList>
            <person name="Cremers G."/>
        </authorList>
    </citation>
    <scope>NUCLEOTIDE SEQUENCE</scope>
    <source>
        <strain evidence="9">Vvax</strain>
    </source>
</reference>
<evidence type="ECO:0000256" key="5">
    <source>
        <dbReference type="ARBA" id="ARBA00022857"/>
    </source>
</evidence>
<evidence type="ECO:0000313" key="9">
    <source>
        <dbReference type="EMBL" id="CAA2110247.1"/>
    </source>
</evidence>
<dbReference type="EMBL" id="LR743508">
    <property type="protein sequence ID" value="CAA2110247.1"/>
    <property type="molecule type" value="Genomic_DNA"/>
</dbReference>
<keyword evidence="4" id="KW-0288">FMN</keyword>
<keyword evidence="7" id="KW-0520">NAD</keyword>
<keyword evidence="6 9" id="KW-0560">Oxidoreductase</keyword>
<evidence type="ECO:0000256" key="7">
    <source>
        <dbReference type="ARBA" id="ARBA00023027"/>
    </source>
</evidence>
<evidence type="ECO:0000256" key="3">
    <source>
        <dbReference type="ARBA" id="ARBA00022630"/>
    </source>
</evidence>
<accession>A0A679JVF8</accession>
<gene>
    <name evidence="9" type="primary">ydjA_3</name>
    <name evidence="9" type="ORF">VVAX_06503</name>
</gene>
<dbReference type="Gene3D" id="1.10.10.10">
    <property type="entry name" value="Winged helix-like DNA-binding domain superfamily/Winged helix DNA-binding domain"/>
    <property type="match status" value="1"/>
</dbReference>
<dbReference type="CDD" id="cd02135">
    <property type="entry name" value="YdjA-like"/>
    <property type="match status" value="1"/>
</dbReference>
<dbReference type="EC" id="1.-.-.-" evidence="9"/>
<keyword evidence="5" id="KW-0521">NADP</keyword>
<evidence type="ECO:0000256" key="4">
    <source>
        <dbReference type="ARBA" id="ARBA00022643"/>
    </source>
</evidence>
<dbReference type="RefSeq" id="WP_339094629.1">
    <property type="nucleotide sequence ID" value="NZ_LR743508.1"/>
</dbReference>
<protein>
    <submittedName>
        <fullName evidence="9">NAD(P)H nitroreductase YdjA</fullName>
        <ecNumber evidence="9">1.-.-.-</ecNumber>
    </submittedName>
</protein>
<dbReference type="PANTHER" id="PTHR43821:SF1">
    <property type="entry name" value="NAD(P)H NITROREDUCTASE YDJA-RELATED"/>
    <property type="match status" value="1"/>
</dbReference>
<dbReference type="AlphaFoldDB" id="A0A679JVF8"/>
<organism evidence="9">
    <name type="scientific">Variovorax paradoxus</name>
    <dbReference type="NCBI Taxonomy" id="34073"/>
    <lineage>
        <taxon>Bacteria</taxon>
        <taxon>Pseudomonadati</taxon>
        <taxon>Pseudomonadota</taxon>
        <taxon>Betaproteobacteria</taxon>
        <taxon>Burkholderiales</taxon>
        <taxon>Comamonadaceae</taxon>
        <taxon>Variovorax</taxon>
    </lineage>
</organism>
<comment type="cofactor">
    <cofactor evidence="1">
        <name>FMN</name>
        <dbReference type="ChEBI" id="CHEBI:58210"/>
    </cofactor>
</comment>
<dbReference type="GO" id="GO:0016491">
    <property type="term" value="F:oxidoreductase activity"/>
    <property type="evidence" value="ECO:0007669"/>
    <property type="project" value="UniProtKB-KW"/>
</dbReference>
<dbReference type="PROSITE" id="PS50931">
    <property type="entry name" value="HTH_LYSR"/>
    <property type="match status" value="1"/>
</dbReference>
<dbReference type="InterPro" id="IPR052530">
    <property type="entry name" value="NAD(P)H_nitroreductase"/>
</dbReference>
<feature type="domain" description="HTH lysR-type" evidence="8">
    <location>
        <begin position="1"/>
        <end position="58"/>
    </location>
</feature>
<dbReference type="InterPro" id="IPR000415">
    <property type="entry name" value="Nitroreductase-like"/>
</dbReference>
<dbReference type="SUPFAM" id="SSF55469">
    <property type="entry name" value="FMN-dependent nitroreductase-like"/>
    <property type="match status" value="1"/>
</dbReference>
<evidence type="ECO:0000256" key="1">
    <source>
        <dbReference type="ARBA" id="ARBA00001917"/>
    </source>
</evidence>
<dbReference type="SUPFAM" id="SSF46785">
    <property type="entry name" value="Winged helix' DNA-binding domain"/>
    <property type="match status" value="1"/>
</dbReference>
<dbReference type="Gene3D" id="3.40.109.10">
    <property type="entry name" value="NADH Oxidase"/>
    <property type="match status" value="1"/>
</dbReference>
<keyword evidence="3" id="KW-0285">Flavoprotein</keyword>
<evidence type="ECO:0000256" key="6">
    <source>
        <dbReference type="ARBA" id="ARBA00023002"/>
    </source>
</evidence>
<dbReference type="GO" id="GO:0003700">
    <property type="term" value="F:DNA-binding transcription factor activity"/>
    <property type="evidence" value="ECO:0007669"/>
    <property type="project" value="InterPro"/>
</dbReference>
<name>A0A679JVF8_VARPD</name>
<sequence>MVTSQLRCLVALGQARHLGRAAQASQVSQLELSESISALEQEYGRPLLQPGPRFEGFTPYGEQVLAWARNFLQDSEDLRRELRASQQESAIAPLLERRSVSPKRLRAPGPGPEHIDLILQAALRAPDHGGLHPWRVVEFRDAQRAALADRFEAEKRRRDPLASPADLRRAREHATRPPVLLAFIVVPRPRSKVPAREQWLGAGAALGNLLNAAHQLGFGAIMLSGERCFDPVLGAELGVKPEEFLAGFVSLGSVVEAPPPRNHALPGQVWSAWMPPPAAQATDAQQAPAARSL</sequence>
<dbReference type="InterPro" id="IPR000847">
    <property type="entry name" value="LysR_HTH_N"/>
</dbReference>
<dbReference type="PANTHER" id="PTHR43821">
    <property type="entry name" value="NAD(P)H NITROREDUCTASE YDJA-RELATED"/>
    <property type="match status" value="1"/>
</dbReference>
<dbReference type="InterPro" id="IPR026021">
    <property type="entry name" value="YdjA-like"/>
</dbReference>
<dbReference type="Pfam" id="PF00126">
    <property type="entry name" value="HTH_1"/>
    <property type="match status" value="1"/>
</dbReference>
<dbReference type="InterPro" id="IPR036390">
    <property type="entry name" value="WH_DNA-bd_sf"/>
</dbReference>
<evidence type="ECO:0000259" key="8">
    <source>
        <dbReference type="PROSITE" id="PS50931"/>
    </source>
</evidence>
<dbReference type="InterPro" id="IPR029479">
    <property type="entry name" value="Nitroreductase"/>
</dbReference>